<accession>A0A2P6PDQ1</accession>
<protein>
    <submittedName>
        <fullName evidence="1">Uncharacterized protein</fullName>
    </submittedName>
</protein>
<organism evidence="1 2">
    <name type="scientific">Rosa chinensis</name>
    <name type="common">China rose</name>
    <dbReference type="NCBI Taxonomy" id="74649"/>
    <lineage>
        <taxon>Eukaryota</taxon>
        <taxon>Viridiplantae</taxon>
        <taxon>Streptophyta</taxon>
        <taxon>Embryophyta</taxon>
        <taxon>Tracheophyta</taxon>
        <taxon>Spermatophyta</taxon>
        <taxon>Magnoliopsida</taxon>
        <taxon>eudicotyledons</taxon>
        <taxon>Gunneridae</taxon>
        <taxon>Pentapetalae</taxon>
        <taxon>rosids</taxon>
        <taxon>fabids</taxon>
        <taxon>Rosales</taxon>
        <taxon>Rosaceae</taxon>
        <taxon>Rosoideae</taxon>
        <taxon>Rosoideae incertae sedis</taxon>
        <taxon>Rosa</taxon>
    </lineage>
</organism>
<keyword evidence="2" id="KW-1185">Reference proteome</keyword>
<sequence length="65" mass="7228">MAFSLSVLGQVFNQVSTPTRINGFVLDNSVGKAAEIFNKMLHTRRSLCARCGYFQHSYKSTVNEG</sequence>
<dbReference type="Proteomes" id="UP000238479">
    <property type="component" value="Chromosome 7"/>
</dbReference>
<dbReference type="EMBL" id="PDCK01000045">
    <property type="protein sequence ID" value="PRQ20043.1"/>
    <property type="molecule type" value="Genomic_DNA"/>
</dbReference>
<dbReference type="AlphaFoldDB" id="A0A2P6PDQ1"/>
<evidence type="ECO:0000313" key="2">
    <source>
        <dbReference type="Proteomes" id="UP000238479"/>
    </source>
</evidence>
<comment type="caution">
    <text evidence="1">The sequence shown here is derived from an EMBL/GenBank/DDBJ whole genome shotgun (WGS) entry which is preliminary data.</text>
</comment>
<gene>
    <name evidence="1" type="ORF">RchiOBHm_Chr7g0223841</name>
</gene>
<reference evidence="1 2" key="1">
    <citation type="journal article" date="2018" name="Nat. Genet.">
        <title>The Rosa genome provides new insights in the design of modern roses.</title>
        <authorList>
            <person name="Bendahmane M."/>
        </authorList>
    </citation>
    <scope>NUCLEOTIDE SEQUENCE [LARGE SCALE GENOMIC DNA]</scope>
    <source>
        <strain evidence="2">cv. Old Blush</strain>
    </source>
</reference>
<name>A0A2P6PDQ1_ROSCH</name>
<dbReference type="Gramene" id="PRQ20043">
    <property type="protein sequence ID" value="PRQ20043"/>
    <property type="gene ID" value="RchiOBHm_Chr7g0223841"/>
</dbReference>
<evidence type="ECO:0000313" key="1">
    <source>
        <dbReference type="EMBL" id="PRQ20043.1"/>
    </source>
</evidence>
<proteinExistence type="predicted"/>